<dbReference type="InterPro" id="IPR036397">
    <property type="entry name" value="RNaseH_sf"/>
</dbReference>
<evidence type="ECO:0000313" key="2">
    <source>
        <dbReference type="EMBL" id="CCI55318.1"/>
    </source>
</evidence>
<dbReference type="InterPro" id="IPR012337">
    <property type="entry name" value="RNaseH-like_sf"/>
</dbReference>
<proteinExistence type="predicted"/>
<feature type="domain" description="Integrase catalytic" evidence="1">
    <location>
        <begin position="5"/>
        <end position="165"/>
    </location>
</feature>
<dbReference type="PANTHER" id="PTHR42648">
    <property type="entry name" value="TRANSPOSASE, PUTATIVE-RELATED"/>
    <property type="match status" value="1"/>
</dbReference>
<dbReference type="PANTHER" id="PTHR42648:SF25">
    <property type="entry name" value="RNA-DIRECTED DNA POLYMERASE"/>
    <property type="match status" value="1"/>
</dbReference>
<dbReference type="EMBL" id="FO203437">
    <property type="protein sequence ID" value="CCI55318.1"/>
    <property type="molecule type" value="Genomic_DNA"/>
</dbReference>
<dbReference type="Pfam" id="PF00665">
    <property type="entry name" value="rve"/>
    <property type="match status" value="1"/>
</dbReference>
<organism evidence="2">
    <name type="scientific">Phyllostachys edulis</name>
    <name type="common">Tortoise shell bamboo</name>
    <name type="synonym">Bambusa edulis</name>
    <dbReference type="NCBI Taxonomy" id="38705"/>
    <lineage>
        <taxon>Eukaryota</taxon>
        <taxon>Viridiplantae</taxon>
        <taxon>Streptophyta</taxon>
        <taxon>Embryophyta</taxon>
        <taxon>Tracheophyta</taxon>
        <taxon>Spermatophyta</taxon>
        <taxon>Magnoliopsida</taxon>
        <taxon>Liliopsida</taxon>
        <taxon>Poales</taxon>
        <taxon>Poaceae</taxon>
        <taxon>BOP clade</taxon>
        <taxon>Bambusoideae</taxon>
        <taxon>Arundinarodae</taxon>
        <taxon>Arundinarieae</taxon>
        <taxon>Arundinariinae</taxon>
        <taxon>Phyllostachys</taxon>
    </lineage>
</organism>
<dbReference type="PROSITE" id="PS50994">
    <property type="entry name" value="INTEGRASE"/>
    <property type="match status" value="1"/>
</dbReference>
<name>L0P3Q0_PHYED</name>
<dbReference type="GO" id="GO:0003676">
    <property type="term" value="F:nucleic acid binding"/>
    <property type="evidence" value="ECO:0007669"/>
    <property type="project" value="InterPro"/>
</dbReference>
<reference evidence="2" key="1">
    <citation type="submission" date="2012-05" db="EMBL/GenBank/DDBJ databases">
        <authorList>
            <person name="Han B."/>
            <person name="Lu Y."/>
            <person name="Feng Q."/>
            <person name="Zhao Q."/>
            <person name="Lu T.T."/>
            <person name="Li Y."/>
            <person name="Liu K.Y."/>
            <person name="Huang X.H."/>
            <person name="Fan D.L."/>
            <person name="Weng Q.J."/>
            <person name="Zhang L."/>
            <person name="Lu Y.Q."/>
            <person name="Guo Y.L."/>
            <person name="Li W.J."/>
            <person name="Zhou C.C."/>
            <person name="Lu H.Y."/>
            <person name="Huang T."/>
            <person name="Zhu C.R."/>
            <person name="Zhao Y."/>
            <person name="Hu T."/>
            <person name="Yao N."/>
        </authorList>
    </citation>
    <scope>NUCLEOTIDE SEQUENCE</scope>
</reference>
<dbReference type="AlphaFoldDB" id="L0P3Q0"/>
<accession>L0P3Q0</accession>
<protein>
    <submittedName>
        <fullName evidence="2">PH01B001I13.14 protein</fullName>
    </submittedName>
</protein>
<dbReference type="Gene3D" id="3.30.420.10">
    <property type="entry name" value="Ribonuclease H-like superfamily/Ribonuclease H"/>
    <property type="match status" value="1"/>
</dbReference>
<sequence>MACKIGAYELLVFETDIRQKDGPWYFLLLVDDFSRVMWVYMLQKKEDAKVFFHKFVELVETQNDHKLKAIRSYRGGEFLSSDFGEIFDQKGITRYFTAPYSPQQNGVIERRNRTVMDMARSFLKSKMMSCKLWAEAVRHSVYILNRIQTKALDGMTPYEAWSGRKPSLEHMRIFGCIAHAKNYNQIEET</sequence>
<dbReference type="InterPro" id="IPR039537">
    <property type="entry name" value="Retrotran_Ty1/copia-like"/>
</dbReference>
<dbReference type="SUPFAM" id="SSF53098">
    <property type="entry name" value="Ribonuclease H-like"/>
    <property type="match status" value="1"/>
</dbReference>
<gene>
    <name evidence="2" type="primary">PH01B001I13.14</name>
</gene>
<evidence type="ECO:0000259" key="1">
    <source>
        <dbReference type="PROSITE" id="PS50994"/>
    </source>
</evidence>
<dbReference type="InterPro" id="IPR001584">
    <property type="entry name" value="Integrase_cat-core"/>
</dbReference>
<dbReference type="GO" id="GO:0015074">
    <property type="term" value="P:DNA integration"/>
    <property type="evidence" value="ECO:0007669"/>
    <property type="project" value="InterPro"/>
</dbReference>